<keyword evidence="5" id="KW-1185">Reference proteome</keyword>
<feature type="compositionally biased region" description="Basic and acidic residues" evidence="2">
    <location>
        <begin position="1408"/>
        <end position="1423"/>
    </location>
</feature>
<evidence type="ECO:0000313" key="5">
    <source>
        <dbReference type="Proteomes" id="UP000828390"/>
    </source>
</evidence>
<organism evidence="4 5">
    <name type="scientific">Dreissena polymorpha</name>
    <name type="common">Zebra mussel</name>
    <name type="synonym">Mytilus polymorpha</name>
    <dbReference type="NCBI Taxonomy" id="45954"/>
    <lineage>
        <taxon>Eukaryota</taxon>
        <taxon>Metazoa</taxon>
        <taxon>Spiralia</taxon>
        <taxon>Lophotrochozoa</taxon>
        <taxon>Mollusca</taxon>
        <taxon>Bivalvia</taxon>
        <taxon>Autobranchia</taxon>
        <taxon>Heteroconchia</taxon>
        <taxon>Euheterodonta</taxon>
        <taxon>Imparidentia</taxon>
        <taxon>Neoheterodontei</taxon>
        <taxon>Myida</taxon>
        <taxon>Dreissenoidea</taxon>
        <taxon>Dreissenidae</taxon>
        <taxon>Dreissena</taxon>
    </lineage>
</organism>
<proteinExistence type="predicted"/>
<dbReference type="SMART" id="SM00355">
    <property type="entry name" value="ZnF_C2H2"/>
    <property type="match status" value="4"/>
</dbReference>
<dbReference type="Gene3D" id="3.30.160.60">
    <property type="entry name" value="Classic Zinc Finger"/>
    <property type="match status" value="1"/>
</dbReference>
<feature type="compositionally biased region" description="Basic and acidic residues" evidence="2">
    <location>
        <begin position="1328"/>
        <end position="1362"/>
    </location>
</feature>
<feature type="compositionally biased region" description="Polar residues" evidence="2">
    <location>
        <begin position="465"/>
        <end position="474"/>
    </location>
</feature>
<feature type="compositionally biased region" description="Basic and acidic residues" evidence="2">
    <location>
        <begin position="1300"/>
        <end position="1313"/>
    </location>
</feature>
<feature type="region of interest" description="Disordered" evidence="2">
    <location>
        <begin position="1155"/>
        <end position="1440"/>
    </location>
</feature>
<dbReference type="PROSITE" id="PS00028">
    <property type="entry name" value="ZINC_FINGER_C2H2_1"/>
    <property type="match status" value="2"/>
</dbReference>
<feature type="compositionally biased region" description="Polar residues" evidence="2">
    <location>
        <begin position="1113"/>
        <end position="1133"/>
    </location>
</feature>
<reference evidence="4" key="1">
    <citation type="journal article" date="2019" name="bioRxiv">
        <title>The Genome of the Zebra Mussel, Dreissena polymorpha: A Resource for Invasive Species Research.</title>
        <authorList>
            <person name="McCartney M.A."/>
            <person name="Auch B."/>
            <person name="Kono T."/>
            <person name="Mallez S."/>
            <person name="Zhang Y."/>
            <person name="Obille A."/>
            <person name="Becker A."/>
            <person name="Abrahante J.E."/>
            <person name="Garbe J."/>
            <person name="Badalamenti J.P."/>
            <person name="Herman A."/>
            <person name="Mangelson H."/>
            <person name="Liachko I."/>
            <person name="Sullivan S."/>
            <person name="Sone E.D."/>
            <person name="Koren S."/>
            <person name="Silverstein K.A.T."/>
            <person name="Beckman K.B."/>
            <person name="Gohl D.M."/>
        </authorList>
    </citation>
    <scope>NUCLEOTIDE SEQUENCE</scope>
    <source>
        <strain evidence="4">Duluth1</strain>
        <tissue evidence="4">Whole animal</tissue>
    </source>
</reference>
<keyword evidence="1" id="KW-0863">Zinc-finger</keyword>
<feature type="compositionally biased region" description="Basic and acidic residues" evidence="2">
    <location>
        <begin position="475"/>
        <end position="507"/>
    </location>
</feature>
<feature type="region of interest" description="Disordered" evidence="2">
    <location>
        <begin position="598"/>
        <end position="637"/>
    </location>
</feature>
<keyword evidence="1" id="KW-0862">Zinc</keyword>
<protein>
    <recommendedName>
        <fullName evidence="3">C2H2-type domain-containing protein</fullName>
    </recommendedName>
</protein>
<dbReference type="InterPro" id="IPR013087">
    <property type="entry name" value="Znf_C2H2_type"/>
</dbReference>
<feature type="region of interest" description="Disordered" evidence="2">
    <location>
        <begin position="465"/>
        <end position="554"/>
    </location>
</feature>
<feature type="compositionally biased region" description="Basic and acidic residues" evidence="2">
    <location>
        <begin position="1213"/>
        <end position="1223"/>
    </location>
</feature>
<evidence type="ECO:0000259" key="3">
    <source>
        <dbReference type="PROSITE" id="PS50157"/>
    </source>
</evidence>
<evidence type="ECO:0000256" key="2">
    <source>
        <dbReference type="SAM" id="MobiDB-lite"/>
    </source>
</evidence>
<sequence length="1487" mass="167798">MEAVTDGRNMPESVLDTLFQPGYRSLSCVTMVKPRINYLGVCYTKPDSYADLSPSMYDRVKTGRRQHKSAEDQQPEDMEVEESGSDNEKELKLFVSGNNQDRKVFSSSLAFNGPMVMCVDNIRAHSNGILPSPTKLTRKLVENLKTTERMETSNDLLKDSTKFSGVYLDVDEVVHDTSIGDYDVSYPDLETIEEEDGKDESLPDIFAKNKLKYINNKERSSERSKSAINKHLSNCGMMTSNEESEIPSCQSDESIYVQTLKSVQPENRTTTTVKDVEVSVYKTNSLNIFEQMSSLTSNSNLCVTEIHTPENSDHQDNNIACITTEETLQELKEPNIKTSVEPDHDTLDELNSEIITTKKMPLKGKVKSGKIDDSVKDKSEYLKTQLLNDKSKREGSSKYLMNCRSKSWDTTFKKQNDKNIPTSTPSDKIESVSLSNDQVVYAKENETDNEIILQQLGKCTSIEKNCSRSMSSDFEPSRETSKKAPMKEKDDKLSRQSERRTSSEKEQLVSNNQKVSDVSIRFKNKHGSTLNSHQKHEDCLPTEIKKSSEKNERKSDVVNLSIEMMEINSNKIQSCKNRKVIETDKRFLLNSGGRFETANKTGSGCNKSDEDEPNTKSKKCSFPSGGKGNSRCSSKSNYNTHTIESLATSENPEEIVVSGETAHTVTQASDSLNKNEGNVSIVEGKKEEIERTFKQIDIETKQLSTANEVSPDVDDGGRSSESAKISYSVPVEPLTNKVRFCPCCKKALYLSAHKFDNHKVYCEKHVKQFELRKAEKSESAMAQSCNAKESESSAMNESTVKVNGKDNTSKTHSQDLNSEPVGKSEVVMNENSNTVHKTNNKIQQNVPLDIKAQSIISNDNEDERLKGTSNNRKTSMLLCNVCKRTFCKTNEQLAKHMERVHNIRDVKIVMTEEKGANAHGEVNKIYGASSNIGYSKSERVRKCEICTNKYFLTQECLDKHFKEVHKTNTENVQLKIKCAKVAEKSLNEENTKEDKKNVHLNKEFTKLIDKTLSSSIPENNTKLNAPCDVSTKDIVVDTSSAKQENVVEGAKADNKDIPHVSNSATSEQSSINVSPKKYTCQTCGETFRYISQLKCHIHQQHRNAFSPGDLRNNKISNYKNNSAKKPSPNSKVTSKLGINKPSSEIEILKVSTNESVTSSLHVGNKKPRQDVDTLKRKIGETSSVSDPAKTMLLRNDTVHDKLRENDSFNIPFKSRESEHKQGNEEDEPPRKRRTSKVELYSPTGQSMSNIVSPTRQLMDLRSQTRKSIDDSRSPLGQSKTGLRSPTRKSIGDLCSPTQQCKKDLCSPTRHDYADQDEESTKYSSDTSSDSRERLSDKQERSLSLERECSSRERLSNEHERNLRAKYKHSHRQRQSPNRKSLNVSRRGDPSFRGNNTNLPNVHSVMNPYRRDMSGQGRGSDRGRGRGRGRGHGRGHVGYGNRFKRSVKQDGYFRCRKCSERFPNRDLLMAHINDKRHYCPTSWRPNRA</sequence>
<keyword evidence="1" id="KW-0479">Metal-binding</keyword>
<feature type="compositionally biased region" description="Basic and acidic residues" evidence="2">
    <location>
        <begin position="1167"/>
        <end position="1179"/>
    </location>
</feature>
<feature type="compositionally biased region" description="Acidic residues" evidence="2">
    <location>
        <begin position="73"/>
        <end position="85"/>
    </location>
</feature>
<dbReference type="EMBL" id="JAIWYP010000003">
    <property type="protein sequence ID" value="KAH3852306.1"/>
    <property type="molecule type" value="Genomic_DNA"/>
</dbReference>
<feature type="region of interest" description="Disordered" evidence="2">
    <location>
        <begin position="1104"/>
        <end position="1136"/>
    </location>
</feature>
<feature type="region of interest" description="Disordered" evidence="2">
    <location>
        <begin position="782"/>
        <end position="821"/>
    </location>
</feature>
<feature type="compositionally biased region" description="Polar residues" evidence="2">
    <location>
        <begin position="782"/>
        <end position="801"/>
    </location>
</feature>
<feature type="compositionally biased region" description="Basic residues" evidence="2">
    <location>
        <begin position="1424"/>
        <end position="1434"/>
    </location>
</feature>
<evidence type="ECO:0000256" key="1">
    <source>
        <dbReference type="PROSITE-ProRule" id="PRU00042"/>
    </source>
</evidence>
<dbReference type="GO" id="GO:0008270">
    <property type="term" value="F:zinc ion binding"/>
    <property type="evidence" value="ECO:0007669"/>
    <property type="project" value="UniProtKB-KW"/>
</dbReference>
<feature type="compositionally biased region" description="Basic residues" evidence="2">
    <location>
        <begin position="1363"/>
        <end position="1373"/>
    </location>
</feature>
<feature type="compositionally biased region" description="Basic and acidic residues" evidence="2">
    <location>
        <begin position="803"/>
        <end position="813"/>
    </location>
</feature>
<feature type="region of interest" description="Disordered" evidence="2">
    <location>
        <begin position="60"/>
        <end position="87"/>
    </location>
</feature>
<evidence type="ECO:0000313" key="4">
    <source>
        <dbReference type="EMBL" id="KAH3852306.1"/>
    </source>
</evidence>
<feature type="domain" description="C2H2-type" evidence="3">
    <location>
        <begin position="1452"/>
        <end position="1476"/>
    </location>
</feature>
<reference evidence="4" key="2">
    <citation type="submission" date="2020-11" db="EMBL/GenBank/DDBJ databases">
        <authorList>
            <person name="McCartney M.A."/>
            <person name="Auch B."/>
            <person name="Kono T."/>
            <person name="Mallez S."/>
            <person name="Becker A."/>
            <person name="Gohl D.M."/>
            <person name="Silverstein K.A.T."/>
            <person name="Koren S."/>
            <person name="Bechman K.B."/>
            <person name="Herman A."/>
            <person name="Abrahante J.E."/>
            <person name="Garbe J."/>
        </authorList>
    </citation>
    <scope>NUCLEOTIDE SEQUENCE</scope>
    <source>
        <strain evidence="4">Duluth1</strain>
        <tissue evidence="4">Whole animal</tissue>
    </source>
</reference>
<feature type="compositionally biased region" description="Polar residues" evidence="2">
    <location>
        <begin position="1242"/>
        <end position="1255"/>
    </location>
</feature>
<feature type="compositionally biased region" description="Basic and acidic residues" evidence="2">
    <location>
        <begin position="1196"/>
        <end position="1206"/>
    </location>
</feature>
<name>A0A9D4L667_DREPO</name>
<feature type="compositionally biased region" description="Polar residues" evidence="2">
    <location>
        <begin position="1374"/>
        <end position="1383"/>
    </location>
</feature>
<dbReference type="Proteomes" id="UP000828390">
    <property type="component" value="Unassembled WGS sequence"/>
</dbReference>
<feature type="compositionally biased region" description="Basic and acidic residues" evidence="2">
    <location>
        <begin position="534"/>
        <end position="554"/>
    </location>
</feature>
<comment type="caution">
    <text evidence="4">The sequence shown here is derived from an EMBL/GenBank/DDBJ whole genome shotgun (WGS) entry which is preliminary data.</text>
</comment>
<feature type="domain" description="C2H2-type" evidence="3">
    <location>
        <begin position="1078"/>
        <end position="1106"/>
    </location>
</feature>
<accession>A0A9D4L667</accession>
<gene>
    <name evidence="4" type="ORF">DPMN_094811</name>
</gene>
<dbReference type="PROSITE" id="PS50157">
    <property type="entry name" value="ZINC_FINGER_C2H2_2"/>
    <property type="match status" value="2"/>
</dbReference>
<feature type="compositionally biased region" description="Polar residues" evidence="2">
    <location>
        <begin position="1274"/>
        <end position="1283"/>
    </location>
</feature>